<keyword evidence="9" id="KW-0460">Magnesium</keyword>
<dbReference type="Pfam" id="PF19279">
    <property type="entry name" value="YegS_C"/>
    <property type="match status" value="1"/>
</dbReference>
<keyword evidence="10" id="KW-0443">Lipid metabolism</keyword>
<evidence type="ECO:0000313" key="15">
    <source>
        <dbReference type="Proteomes" id="UP000823982"/>
    </source>
</evidence>
<accession>A0A9D1EPT4</accession>
<dbReference type="GO" id="GO:0005524">
    <property type="term" value="F:ATP binding"/>
    <property type="evidence" value="ECO:0007669"/>
    <property type="project" value="UniProtKB-KW"/>
</dbReference>
<reference evidence="14" key="2">
    <citation type="journal article" date="2021" name="PeerJ">
        <title>Extensive microbial diversity within the chicken gut microbiome revealed by metagenomics and culture.</title>
        <authorList>
            <person name="Gilroy R."/>
            <person name="Ravi A."/>
            <person name="Getino M."/>
            <person name="Pursley I."/>
            <person name="Horton D.L."/>
            <person name="Alikhan N.F."/>
            <person name="Baker D."/>
            <person name="Gharbi K."/>
            <person name="Hall N."/>
            <person name="Watson M."/>
            <person name="Adriaenssens E.M."/>
            <person name="Foster-Nyarko E."/>
            <person name="Jarju S."/>
            <person name="Secka A."/>
            <person name="Antonio M."/>
            <person name="Oren A."/>
            <person name="Chaudhuri R.R."/>
            <person name="La Ragione R."/>
            <person name="Hildebrand F."/>
            <person name="Pallen M.J."/>
        </authorList>
    </citation>
    <scope>NUCLEOTIDE SEQUENCE</scope>
    <source>
        <strain evidence="14">CHK157-1446</strain>
    </source>
</reference>
<dbReference type="EMBL" id="DVIR01000063">
    <property type="protein sequence ID" value="HIS25121.1"/>
    <property type="molecule type" value="Genomic_DNA"/>
</dbReference>
<dbReference type="PANTHER" id="PTHR12358">
    <property type="entry name" value="SPHINGOSINE KINASE"/>
    <property type="match status" value="1"/>
</dbReference>
<evidence type="ECO:0000256" key="2">
    <source>
        <dbReference type="ARBA" id="ARBA00005983"/>
    </source>
</evidence>
<keyword evidence="6" id="KW-0547">Nucleotide-binding</keyword>
<evidence type="ECO:0000256" key="3">
    <source>
        <dbReference type="ARBA" id="ARBA00022516"/>
    </source>
</evidence>
<keyword evidence="11" id="KW-0594">Phospholipid biosynthesis</keyword>
<dbReference type="NCBIfam" id="TIGR00147">
    <property type="entry name" value="YegS/Rv2252/BmrU family lipid kinase"/>
    <property type="match status" value="1"/>
</dbReference>
<evidence type="ECO:0000256" key="5">
    <source>
        <dbReference type="ARBA" id="ARBA00022723"/>
    </source>
</evidence>
<proteinExistence type="inferred from homology"/>
<dbReference type="InterPro" id="IPR005218">
    <property type="entry name" value="Diacylglycerol/lipid_kinase"/>
</dbReference>
<evidence type="ECO:0000256" key="10">
    <source>
        <dbReference type="ARBA" id="ARBA00023098"/>
    </source>
</evidence>
<comment type="cofactor">
    <cofactor evidence="1">
        <name>Mg(2+)</name>
        <dbReference type="ChEBI" id="CHEBI:18420"/>
    </cofactor>
</comment>
<organism evidence="14 15">
    <name type="scientific">Candidatus Faeciplasma gallinarum</name>
    <dbReference type="NCBI Taxonomy" id="2840799"/>
    <lineage>
        <taxon>Bacteria</taxon>
        <taxon>Bacillati</taxon>
        <taxon>Bacillota</taxon>
        <taxon>Clostridia</taxon>
        <taxon>Eubacteriales</taxon>
        <taxon>Oscillospiraceae</taxon>
        <taxon>Oscillospiraceae incertae sedis</taxon>
        <taxon>Candidatus Faeciplasma</taxon>
    </lineage>
</organism>
<evidence type="ECO:0000256" key="1">
    <source>
        <dbReference type="ARBA" id="ARBA00001946"/>
    </source>
</evidence>
<dbReference type="InterPro" id="IPR017438">
    <property type="entry name" value="ATP-NAD_kinase_N"/>
</dbReference>
<evidence type="ECO:0000313" key="14">
    <source>
        <dbReference type="EMBL" id="HIS25121.1"/>
    </source>
</evidence>
<dbReference type="GO" id="GO:0008654">
    <property type="term" value="P:phospholipid biosynthetic process"/>
    <property type="evidence" value="ECO:0007669"/>
    <property type="project" value="UniProtKB-KW"/>
</dbReference>
<dbReference type="PROSITE" id="PS50146">
    <property type="entry name" value="DAGK"/>
    <property type="match status" value="1"/>
</dbReference>
<dbReference type="GO" id="GO:0004143">
    <property type="term" value="F:ATP-dependent diacylglycerol kinase activity"/>
    <property type="evidence" value="ECO:0007669"/>
    <property type="project" value="TreeGrafter"/>
</dbReference>
<dbReference type="Proteomes" id="UP000823982">
    <property type="component" value="Unassembled WGS sequence"/>
</dbReference>
<gene>
    <name evidence="14" type="ORF">IAD01_06950</name>
</gene>
<evidence type="ECO:0000259" key="13">
    <source>
        <dbReference type="PROSITE" id="PS50146"/>
    </source>
</evidence>
<feature type="domain" description="DAGKc" evidence="13">
    <location>
        <begin position="8"/>
        <end position="139"/>
    </location>
</feature>
<evidence type="ECO:0000256" key="12">
    <source>
        <dbReference type="ARBA" id="ARBA00023264"/>
    </source>
</evidence>
<comment type="similarity">
    <text evidence="2">Belongs to the diacylglycerol/lipid kinase family.</text>
</comment>
<dbReference type="InterPro" id="IPR001206">
    <property type="entry name" value="Diacylglycerol_kinase_cat_dom"/>
</dbReference>
<dbReference type="InterPro" id="IPR050187">
    <property type="entry name" value="Lipid_Phosphate_FormReg"/>
</dbReference>
<comment type="caution">
    <text evidence="14">The sequence shown here is derived from an EMBL/GenBank/DDBJ whole genome shotgun (WGS) entry which is preliminary data.</text>
</comment>
<dbReference type="PANTHER" id="PTHR12358:SF106">
    <property type="entry name" value="LIPID KINASE YEGS"/>
    <property type="match status" value="1"/>
</dbReference>
<keyword evidence="12" id="KW-1208">Phospholipid metabolism</keyword>
<evidence type="ECO:0000256" key="4">
    <source>
        <dbReference type="ARBA" id="ARBA00022679"/>
    </source>
</evidence>
<evidence type="ECO:0000256" key="11">
    <source>
        <dbReference type="ARBA" id="ARBA00023209"/>
    </source>
</evidence>
<dbReference type="GO" id="GO:0046872">
    <property type="term" value="F:metal ion binding"/>
    <property type="evidence" value="ECO:0007669"/>
    <property type="project" value="UniProtKB-KW"/>
</dbReference>
<dbReference type="SMART" id="SM00046">
    <property type="entry name" value="DAGKc"/>
    <property type="match status" value="1"/>
</dbReference>
<keyword evidence="3" id="KW-0444">Lipid biosynthesis</keyword>
<evidence type="ECO:0000256" key="6">
    <source>
        <dbReference type="ARBA" id="ARBA00022741"/>
    </source>
</evidence>
<dbReference type="InterPro" id="IPR045540">
    <property type="entry name" value="YegS/DAGK_C"/>
</dbReference>
<keyword evidence="4" id="KW-0808">Transferase</keyword>
<name>A0A9D1EPT4_9FIRM</name>
<dbReference type="GO" id="GO:0005886">
    <property type="term" value="C:plasma membrane"/>
    <property type="evidence" value="ECO:0007669"/>
    <property type="project" value="TreeGrafter"/>
</dbReference>
<dbReference type="Gene3D" id="3.40.50.10330">
    <property type="entry name" value="Probable inorganic polyphosphate/atp-NAD kinase, domain 1"/>
    <property type="match status" value="1"/>
</dbReference>
<dbReference type="Gene3D" id="2.60.200.40">
    <property type="match status" value="1"/>
</dbReference>
<sequence length="308" mass="33596">MQQTWIQNIRKKLLFIYNPYSGMKLITKKLAEIVDLFTKGGYDVICHPTQSKGDCMEFIKERHAEFDLIVVSGGDGTLNEAVNGMMNGGCKNEFGYIPTGSTNDFSHSVGIPSQAVKAASAIMSGKAFECDIGRLNDRYFTYVAAFGTLAQVSYSTPQNVKNVLGFAAYILEGIAALSTIESFNLSFTSEEHSGSGEYILGLVTNSLYVGGFSSILSDSVVLNDGLFEVLLVKKPKNAAQLQAIASSVLKREFDQRYIDCFKTKKITIASDKPLSWTLDGENGGAHSVSVIENFEKALKIIKPQISES</sequence>
<evidence type="ECO:0000256" key="7">
    <source>
        <dbReference type="ARBA" id="ARBA00022777"/>
    </source>
</evidence>
<dbReference type="AlphaFoldDB" id="A0A9D1EPT4"/>
<evidence type="ECO:0000256" key="9">
    <source>
        <dbReference type="ARBA" id="ARBA00022842"/>
    </source>
</evidence>
<dbReference type="SUPFAM" id="SSF111331">
    <property type="entry name" value="NAD kinase/diacylglycerol kinase-like"/>
    <property type="match status" value="1"/>
</dbReference>
<keyword evidence="5" id="KW-0479">Metal-binding</keyword>
<evidence type="ECO:0000256" key="8">
    <source>
        <dbReference type="ARBA" id="ARBA00022840"/>
    </source>
</evidence>
<dbReference type="InterPro" id="IPR016064">
    <property type="entry name" value="NAD/diacylglycerol_kinase_sf"/>
</dbReference>
<dbReference type="Pfam" id="PF00781">
    <property type="entry name" value="DAGK_cat"/>
    <property type="match status" value="1"/>
</dbReference>
<keyword evidence="7 14" id="KW-0418">Kinase</keyword>
<reference evidence="14" key="1">
    <citation type="submission" date="2020-10" db="EMBL/GenBank/DDBJ databases">
        <authorList>
            <person name="Gilroy R."/>
        </authorList>
    </citation>
    <scope>NUCLEOTIDE SEQUENCE</scope>
    <source>
        <strain evidence="14">CHK157-1446</strain>
    </source>
</reference>
<keyword evidence="8" id="KW-0067">ATP-binding</keyword>
<protein>
    <submittedName>
        <fullName evidence="14">YegS/Rv2252/BmrU family lipid kinase</fullName>
    </submittedName>
</protein>